<dbReference type="AlphaFoldDB" id="A0A1U7HGH0"/>
<dbReference type="InterPro" id="IPR005702">
    <property type="entry name" value="Wzc-like_C"/>
</dbReference>
<keyword evidence="2" id="KW-0067">ATP-binding</keyword>
<dbReference type="InterPro" id="IPR033756">
    <property type="entry name" value="YlxH/NBP35"/>
</dbReference>
<dbReference type="PANTHER" id="PTHR32309">
    <property type="entry name" value="TYROSINE-PROTEIN KINASE"/>
    <property type="match status" value="1"/>
</dbReference>
<dbReference type="STRING" id="247279.NIES1031_19560"/>
<protein>
    <recommendedName>
        <fullName evidence="5">Tyrosine-protein kinase G-rich domain-containing protein</fullName>
    </recommendedName>
</protein>
<evidence type="ECO:0000256" key="2">
    <source>
        <dbReference type="ARBA" id="ARBA00022840"/>
    </source>
</evidence>
<evidence type="ECO:0000256" key="3">
    <source>
        <dbReference type="SAM" id="Coils"/>
    </source>
</evidence>
<comment type="caution">
    <text evidence="6">The sequence shown here is derived from an EMBL/GenBank/DDBJ whole genome shotgun (WGS) entry which is preliminary data.</text>
</comment>
<evidence type="ECO:0000313" key="7">
    <source>
        <dbReference type="Proteomes" id="UP000185984"/>
    </source>
</evidence>
<keyword evidence="4" id="KW-1133">Transmembrane helix</keyword>
<dbReference type="InterPro" id="IPR050445">
    <property type="entry name" value="Bact_polysacc_biosynth/exp"/>
</dbReference>
<dbReference type="InterPro" id="IPR027417">
    <property type="entry name" value="P-loop_NTPase"/>
</dbReference>
<dbReference type="GO" id="GO:0005886">
    <property type="term" value="C:plasma membrane"/>
    <property type="evidence" value="ECO:0007669"/>
    <property type="project" value="TreeGrafter"/>
</dbReference>
<dbReference type="Pfam" id="PF13807">
    <property type="entry name" value="GNVR"/>
    <property type="match status" value="1"/>
</dbReference>
<dbReference type="InterPro" id="IPR032807">
    <property type="entry name" value="GNVR"/>
</dbReference>
<dbReference type="Proteomes" id="UP000185984">
    <property type="component" value="Unassembled WGS sequence"/>
</dbReference>
<keyword evidence="3" id="KW-0175">Coiled coil</keyword>
<dbReference type="Gene3D" id="3.40.50.300">
    <property type="entry name" value="P-loop containing nucleotide triphosphate hydrolases"/>
    <property type="match status" value="1"/>
</dbReference>
<sequence>MEVTELDLHKYWYILKRRWLPAVAAFGTVMGITYLHTLSRVPIYQAQGELLFRQDRSSSLIGLQSATQANPTTQNDTSLATEAKVIRSIPILQQALEQINEASQNTTLSLESLRQGLDIVAVEGTEILQVVYRGEEPEQAALIVNQLMNVYVSKNLLNNRAAAISAGNFITAQLPKVKANLQRADLAVRNFKEKNQLTNIEQSQTALAANIERVGSQIDAVEAQLVDLNSRTQSLQRQLGMNPQQAMTIATISQSSAIQGVLAELQTVQRQIADARSRYRDDHPILDSLQEREARFQQLLQTQTNQVLQGQTPNGNNQLQVGQIQQDLISDLIAAEIERQGLISQQATLTQQQKAYLQKATNLPRLEQQQRELERELSAAQSTYEALLRSLQEIKVIENRTVGNVQIIEYAQVPSGAINASNTSALAAGSLAGLMIAGGIVYLLELTDKKIKTAKEAREIFEYKLLGTIPLFHNESQTEREQWRVPVLAEPRSFITESYRMLLANLKFPPSLDRSSRVILVTSSIPKEGKSTTCANLAAVMALLNYKVLIIDADLRHPSQHQIWEIANHIGLMNTITKRVGVNKKAIQPVAKNIDVLTTGTSESDLGILIDSRSMSTLITQYAKQYDYLIIDTPPLSIAADASILSKVVDGVILVTRPGIADISSSRFAKEYLDQSGQNILGIVVNGIPLDNTLHSYYRHVENNTDAGSDFKPSDFIKIKDWRNTLRFFRRP</sequence>
<dbReference type="SUPFAM" id="SSF52540">
    <property type="entry name" value="P-loop containing nucleoside triphosphate hydrolases"/>
    <property type="match status" value="1"/>
</dbReference>
<reference evidence="6 7" key="1">
    <citation type="submission" date="2016-11" db="EMBL/GenBank/DDBJ databases">
        <title>Draft Genome Sequences of Nine Cyanobacterial Strains from Diverse Habitats.</title>
        <authorList>
            <person name="Zhu T."/>
            <person name="Hou S."/>
            <person name="Lu X."/>
            <person name="Hess W.R."/>
        </authorList>
    </citation>
    <scope>NUCLEOTIDE SEQUENCE [LARGE SCALE GENOMIC DNA]</scope>
    <source>
        <strain evidence="6 7">5.2 s.c.1</strain>
    </source>
</reference>
<keyword evidence="1" id="KW-0547">Nucleotide-binding</keyword>
<organism evidence="6 7">
    <name type="scientific">Chroogloeocystis siderophila 5.2 s.c.1</name>
    <dbReference type="NCBI Taxonomy" id="247279"/>
    <lineage>
        <taxon>Bacteria</taxon>
        <taxon>Bacillati</taxon>
        <taxon>Cyanobacteriota</taxon>
        <taxon>Cyanophyceae</taxon>
        <taxon>Oscillatoriophycideae</taxon>
        <taxon>Chroococcales</taxon>
        <taxon>Chroococcaceae</taxon>
        <taxon>Chroogloeocystis</taxon>
    </lineage>
</organism>
<dbReference type="PANTHER" id="PTHR32309:SF13">
    <property type="entry name" value="FERRIC ENTEROBACTIN TRANSPORT PROTEIN FEPE"/>
    <property type="match status" value="1"/>
</dbReference>
<evidence type="ECO:0000256" key="4">
    <source>
        <dbReference type="SAM" id="Phobius"/>
    </source>
</evidence>
<feature type="coiled-coil region" evidence="3">
    <location>
        <begin position="211"/>
        <end position="306"/>
    </location>
</feature>
<evidence type="ECO:0000313" key="6">
    <source>
        <dbReference type="EMBL" id="OKH22654.1"/>
    </source>
</evidence>
<name>A0A1U7HGH0_9CHRO</name>
<dbReference type="OrthoDB" id="580971at2"/>
<dbReference type="CDD" id="cd05387">
    <property type="entry name" value="BY-kinase"/>
    <property type="match status" value="1"/>
</dbReference>
<dbReference type="EMBL" id="MRCC01000019">
    <property type="protein sequence ID" value="OKH22654.1"/>
    <property type="molecule type" value="Genomic_DNA"/>
</dbReference>
<gene>
    <name evidence="6" type="ORF">NIES1031_19560</name>
</gene>
<dbReference type="Pfam" id="PF10609">
    <property type="entry name" value="ParA"/>
    <property type="match status" value="1"/>
</dbReference>
<keyword evidence="4" id="KW-0812">Transmembrane</keyword>
<dbReference type="NCBIfam" id="TIGR01007">
    <property type="entry name" value="eps_fam"/>
    <property type="match status" value="1"/>
</dbReference>
<keyword evidence="4" id="KW-0472">Membrane</keyword>
<feature type="domain" description="Tyrosine-protein kinase G-rich" evidence="5">
    <location>
        <begin position="367"/>
        <end position="443"/>
    </location>
</feature>
<keyword evidence="7" id="KW-1185">Reference proteome</keyword>
<dbReference type="RefSeq" id="WP_073551148.1">
    <property type="nucleotide sequence ID" value="NZ_CAWMVK010000011.1"/>
</dbReference>
<evidence type="ECO:0000259" key="5">
    <source>
        <dbReference type="Pfam" id="PF13807"/>
    </source>
</evidence>
<feature type="coiled-coil region" evidence="3">
    <location>
        <begin position="356"/>
        <end position="390"/>
    </location>
</feature>
<dbReference type="GO" id="GO:0005524">
    <property type="term" value="F:ATP binding"/>
    <property type="evidence" value="ECO:0007669"/>
    <property type="project" value="UniProtKB-KW"/>
</dbReference>
<accession>A0A1U7HGH0</accession>
<evidence type="ECO:0000256" key="1">
    <source>
        <dbReference type="ARBA" id="ARBA00022741"/>
    </source>
</evidence>
<proteinExistence type="predicted"/>
<dbReference type="GO" id="GO:0004713">
    <property type="term" value="F:protein tyrosine kinase activity"/>
    <property type="evidence" value="ECO:0007669"/>
    <property type="project" value="TreeGrafter"/>
</dbReference>
<feature type="transmembrane region" description="Helical" evidence="4">
    <location>
        <begin position="19"/>
        <end position="37"/>
    </location>
</feature>